<accession>A0A3M4JVL3</accession>
<dbReference type="AlphaFoldDB" id="A0A3M4JVL3"/>
<name>A0A3M4JVL3_9PSED</name>
<evidence type="ECO:0000313" key="1">
    <source>
        <dbReference type="EMBL" id="RMQ20875.1"/>
    </source>
</evidence>
<dbReference type="Proteomes" id="UP000269044">
    <property type="component" value="Unassembled WGS sequence"/>
</dbReference>
<dbReference type="EMBL" id="RBRA01000235">
    <property type="protein sequence ID" value="RMQ20875.1"/>
    <property type="molecule type" value="Genomic_DNA"/>
</dbReference>
<comment type="caution">
    <text evidence="1">The sequence shown here is derived from an EMBL/GenBank/DDBJ whole genome shotgun (WGS) entry which is preliminary data.</text>
</comment>
<protein>
    <submittedName>
        <fullName evidence="1">Uncharacterized protein</fullName>
    </submittedName>
</protein>
<organism evidence="1 2">
    <name type="scientific">Pseudomonas syringae pv. delphinii</name>
    <dbReference type="NCBI Taxonomy" id="192088"/>
    <lineage>
        <taxon>Bacteria</taxon>
        <taxon>Pseudomonadati</taxon>
        <taxon>Pseudomonadota</taxon>
        <taxon>Gammaproteobacteria</taxon>
        <taxon>Pseudomonadales</taxon>
        <taxon>Pseudomonadaceae</taxon>
        <taxon>Pseudomonas</taxon>
    </lineage>
</organism>
<dbReference type="RefSeq" id="WP_023383627.1">
    <property type="nucleotide sequence ID" value="NZ_RBRA01000235.1"/>
</dbReference>
<evidence type="ECO:0000313" key="2">
    <source>
        <dbReference type="Proteomes" id="UP000269044"/>
    </source>
</evidence>
<gene>
    <name evidence="1" type="ORF">ALQ08_200206</name>
</gene>
<sequence>MTQFIATEHKLARLWVEACGKSLGIERAEAAGMYANLCGFRTWDAVTSAIGNRRPSVPDEQLDVAELMARRDSYIAVMVDVFAINPSMAIHLAANLSPSSAKLPKAISIDRSTLHSPSEEEDLNLYMPGFDDPRVTDAMLKDLLGGAPGLEGVNLDNLTDRLRISHTVEPWVFWDYYSDQGFDLIEDTYVEDYEYGTPSFFMPCSPEISETEMVPVFLTSLTYTPLDHHDQMADEVRRVMLESAKAITGAETLLLCWGHLQQKEIGGKRFTYAGQIHHNGTWRDLLLNRSLDSFDKLLHAATALQDINEPGPEFQDKSSECTIRFFMVQTQCESSTEFFQKYTVSGFGNPSGWSLGMIGSKSE</sequence>
<proteinExistence type="predicted"/>
<reference evidence="1 2" key="1">
    <citation type="submission" date="2018-08" db="EMBL/GenBank/DDBJ databases">
        <title>Recombination of ecologically and evolutionarily significant loci maintains genetic cohesion in the Pseudomonas syringae species complex.</title>
        <authorList>
            <person name="Dillon M."/>
            <person name="Thakur S."/>
            <person name="Almeida R.N.D."/>
            <person name="Weir B.S."/>
            <person name="Guttman D.S."/>
        </authorList>
    </citation>
    <scope>NUCLEOTIDE SEQUENCE [LARGE SCALE GENOMIC DNA]</scope>
    <source>
        <strain evidence="1 2">ICMP 13052</strain>
    </source>
</reference>